<dbReference type="InterPro" id="IPR001891">
    <property type="entry name" value="Malic_OxRdtase"/>
</dbReference>
<dbReference type="PANTHER" id="PTHR23406:SF34">
    <property type="entry name" value="NAD-DEPENDENT MALIC ENZYME, MITOCHONDRIAL"/>
    <property type="match status" value="1"/>
</dbReference>
<dbReference type="InterPro" id="IPR037062">
    <property type="entry name" value="Malic_N_dom_sf"/>
</dbReference>
<dbReference type="InterPro" id="IPR015884">
    <property type="entry name" value="Malic_enzyme_CS"/>
</dbReference>
<accession>A0ABY8AN03</accession>
<keyword evidence="3 6" id="KW-0479">Metal-binding</keyword>
<dbReference type="SUPFAM" id="SSF51735">
    <property type="entry name" value="NAD(P)-binding Rossmann-fold domains"/>
    <property type="match status" value="1"/>
</dbReference>
<organism evidence="9 10">
    <name type="scientific">Legionella cardiaca</name>
    <dbReference type="NCBI Taxonomy" id="1071983"/>
    <lineage>
        <taxon>Bacteria</taxon>
        <taxon>Pseudomonadati</taxon>
        <taxon>Pseudomonadota</taxon>
        <taxon>Gammaproteobacteria</taxon>
        <taxon>Legionellales</taxon>
        <taxon>Legionellaceae</taxon>
        <taxon>Legionella</taxon>
    </lineage>
</organism>
<protein>
    <submittedName>
        <fullName evidence="9">NAD-dependent malic enzyme</fullName>
    </submittedName>
</protein>
<name>A0ABY8AN03_9GAMM</name>
<dbReference type="CDD" id="cd05312">
    <property type="entry name" value="NAD_bind_1_malic_enz"/>
    <property type="match status" value="1"/>
</dbReference>
<dbReference type="PRINTS" id="PR00072">
    <property type="entry name" value="MALOXRDTASE"/>
</dbReference>
<evidence type="ECO:0000259" key="8">
    <source>
        <dbReference type="SMART" id="SM01274"/>
    </source>
</evidence>
<dbReference type="InterPro" id="IPR036291">
    <property type="entry name" value="NAD(P)-bd_dom_sf"/>
</dbReference>
<keyword evidence="4" id="KW-0560">Oxidoreductase</keyword>
<dbReference type="SMART" id="SM00919">
    <property type="entry name" value="Malic_M"/>
    <property type="match status" value="1"/>
</dbReference>
<dbReference type="SUPFAM" id="SSF53223">
    <property type="entry name" value="Aminoacid dehydrogenase-like, N-terminal domain"/>
    <property type="match status" value="1"/>
</dbReference>
<dbReference type="NCBIfam" id="NF010052">
    <property type="entry name" value="PRK13529.1"/>
    <property type="match status" value="1"/>
</dbReference>
<evidence type="ECO:0000259" key="7">
    <source>
        <dbReference type="SMART" id="SM00919"/>
    </source>
</evidence>
<dbReference type="PANTHER" id="PTHR23406">
    <property type="entry name" value="MALIC ENZYME-RELATED"/>
    <property type="match status" value="1"/>
</dbReference>
<evidence type="ECO:0000256" key="4">
    <source>
        <dbReference type="ARBA" id="ARBA00023002"/>
    </source>
</evidence>
<keyword evidence="5" id="KW-0520">NAD</keyword>
<dbReference type="RefSeq" id="WP_275087854.1">
    <property type="nucleotide sequence ID" value="NZ_CP119078.1"/>
</dbReference>
<evidence type="ECO:0000256" key="2">
    <source>
        <dbReference type="ARBA" id="ARBA00008785"/>
    </source>
</evidence>
<dbReference type="PIRSF" id="PIRSF000106">
    <property type="entry name" value="ME"/>
    <property type="match status" value="1"/>
</dbReference>
<evidence type="ECO:0000256" key="3">
    <source>
        <dbReference type="ARBA" id="ARBA00022723"/>
    </source>
</evidence>
<dbReference type="Pfam" id="PF00390">
    <property type="entry name" value="malic"/>
    <property type="match status" value="1"/>
</dbReference>
<dbReference type="InterPro" id="IPR046346">
    <property type="entry name" value="Aminoacid_DH-like_N_sf"/>
</dbReference>
<dbReference type="SMART" id="SM01274">
    <property type="entry name" value="malic"/>
    <property type="match status" value="1"/>
</dbReference>
<dbReference type="Gene3D" id="3.40.50.10380">
    <property type="entry name" value="Malic enzyme, N-terminal domain"/>
    <property type="match status" value="1"/>
</dbReference>
<evidence type="ECO:0000256" key="6">
    <source>
        <dbReference type="RuleBase" id="RU003427"/>
    </source>
</evidence>
<dbReference type="InterPro" id="IPR012302">
    <property type="entry name" value="Malic_NAD-bd"/>
</dbReference>
<feature type="domain" description="Malic enzyme NAD-binding" evidence="7">
    <location>
        <begin position="276"/>
        <end position="537"/>
    </location>
</feature>
<comment type="cofactor">
    <cofactor evidence="1">
        <name>Mn(2+)</name>
        <dbReference type="ChEBI" id="CHEBI:29035"/>
    </cofactor>
</comment>
<reference evidence="9 10" key="1">
    <citation type="submission" date="2023-02" db="EMBL/GenBank/DDBJ databases">
        <title>Genome Sequence of L. cardiaca H63T.</title>
        <authorList>
            <person name="Lopez A.E."/>
            <person name="Cianciotto N.P."/>
        </authorList>
    </citation>
    <scope>NUCLEOTIDE SEQUENCE [LARGE SCALE GENOMIC DNA]</scope>
    <source>
        <strain evidence="9 10">H63</strain>
    </source>
</reference>
<dbReference type="Proteomes" id="UP001222087">
    <property type="component" value="Chromosome"/>
</dbReference>
<sequence length="573" mass="64188">MMDYTRKVDEKGQDYLEVNVKDYALISNAILNKGTSFTNKEREEFGLFGLLPPEESNIVEQRNRSYAAFKSKTTDLEKYIYLRDLQDSNETLYYSLLCEHITEIMPIVYTPVVGDACINFSHIYRRPRGVFIAYPYRDRIDKILENRRFDKVKAIVVSDGERILGLGDQGAGGMGIPIGKLALYCACSGIHPSATLPILLDTGTNNDELRKDPLYVGWRHERIRGQDYDDFIEAFIQALKKRFPHVLLQWEDFALQNATRLLDRYRNQLCTFNDDVQGTAAIATGTLLSAVQVTGIHLKEQRIVIVGAGSAGCGIAELIVHAMVDDGLSEKEARDNIYMVDRNGLLVEGMDGLLPFQQKLLKSKQIVANWQCEHEGIISLKDVIKNLHPNALVGVSGQAGLFTEDLVREMAAHVKQPIIMPLSNPITHSEAVPTDLMLWTNNRAVIGTGSPFGTIVKDGQMFRVDQTNNVYIFPGMGLGLISIKAKNVSDKMFMAAAKALAACSPAKHNPKGNLLPPLTEVREVSYQVAFAVAKEAVNSNLAEYLTDEDIEKRIRQHIWTPEYVPYQYKARTL</sequence>
<evidence type="ECO:0000313" key="9">
    <source>
        <dbReference type="EMBL" id="WED42030.1"/>
    </source>
</evidence>
<gene>
    <name evidence="9" type="ORF">PXX05_08800</name>
</gene>
<evidence type="ECO:0000256" key="1">
    <source>
        <dbReference type="ARBA" id="ARBA00001936"/>
    </source>
</evidence>
<proteinExistence type="inferred from homology"/>
<feature type="domain" description="Malic enzyme N-terminal" evidence="8">
    <location>
        <begin position="86"/>
        <end position="266"/>
    </location>
</feature>
<dbReference type="PROSITE" id="PS00331">
    <property type="entry name" value="MALIC_ENZYMES"/>
    <property type="match status" value="1"/>
</dbReference>
<evidence type="ECO:0000256" key="5">
    <source>
        <dbReference type="ARBA" id="ARBA00023027"/>
    </source>
</evidence>
<dbReference type="EMBL" id="CP119078">
    <property type="protein sequence ID" value="WED42030.1"/>
    <property type="molecule type" value="Genomic_DNA"/>
</dbReference>
<dbReference type="Pfam" id="PF03949">
    <property type="entry name" value="Malic_M"/>
    <property type="match status" value="1"/>
</dbReference>
<dbReference type="InterPro" id="IPR012301">
    <property type="entry name" value="Malic_N_dom"/>
</dbReference>
<dbReference type="Gene3D" id="3.40.50.720">
    <property type="entry name" value="NAD(P)-binding Rossmann-like Domain"/>
    <property type="match status" value="1"/>
</dbReference>
<keyword evidence="10" id="KW-1185">Reference proteome</keyword>
<evidence type="ECO:0000313" key="10">
    <source>
        <dbReference type="Proteomes" id="UP001222087"/>
    </source>
</evidence>
<comment type="similarity">
    <text evidence="2 6">Belongs to the malic enzymes family.</text>
</comment>